<feature type="region of interest" description="Disordered" evidence="1">
    <location>
        <begin position="1"/>
        <end position="22"/>
    </location>
</feature>
<protein>
    <submittedName>
        <fullName evidence="2">Uncharacterized protein</fullName>
    </submittedName>
</protein>
<evidence type="ECO:0000313" key="2">
    <source>
        <dbReference type="EMBL" id="SVB33713.1"/>
    </source>
</evidence>
<reference evidence="2" key="1">
    <citation type="submission" date="2018-05" db="EMBL/GenBank/DDBJ databases">
        <authorList>
            <person name="Lanie J.A."/>
            <person name="Ng W.-L."/>
            <person name="Kazmierczak K.M."/>
            <person name="Andrzejewski T.M."/>
            <person name="Davidsen T.M."/>
            <person name="Wayne K.J."/>
            <person name="Tettelin H."/>
            <person name="Glass J.I."/>
            <person name="Rusch D."/>
            <person name="Podicherti R."/>
            <person name="Tsui H.-C.T."/>
            <person name="Winkler M.E."/>
        </authorList>
    </citation>
    <scope>NUCLEOTIDE SEQUENCE</scope>
</reference>
<proteinExistence type="predicted"/>
<organism evidence="2">
    <name type="scientific">marine metagenome</name>
    <dbReference type="NCBI Taxonomy" id="408172"/>
    <lineage>
        <taxon>unclassified sequences</taxon>
        <taxon>metagenomes</taxon>
        <taxon>ecological metagenomes</taxon>
    </lineage>
</organism>
<dbReference type="EMBL" id="UINC01037754">
    <property type="protein sequence ID" value="SVB33713.1"/>
    <property type="molecule type" value="Genomic_DNA"/>
</dbReference>
<evidence type="ECO:0000256" key="1">
    <source>
        <dbReference type="SAM" id="MobiDB-lite"/>
    </source>
</evidence>
<accession>A0A382D7X6</accession>
<feature type="non-terminal residue" evidence="2">
    <location>
        <position position="1"/>
    </location>
</feature>
<sequence>DSDEQFTESRTDDLSGLQEVSC</sequence>
<gene>
    <name evidence="2" type="ORF">METZ01_LOCUS186567</name>
</gene>
<dbReference type="AlphaFoldDB" id="A0A382D7X6"/>
<name>A0A382D7X6_9ZZZZ</name>